<evidence type="ECO:0000256" key="1">
    <source>
        <dbReference type="SAM" id="MobiDB-lite"/>
    </source>
</evidence>
<dbReference type="EMBL" id="ML143389">
    <property type="protein sequence ID" value="TBU34231.1"/>
    <property type="molecule type" value="Genomic_DNA"/>
</dbReference>
<feature type="compositionally biased region" description="Basic and acidic residues" evidence="1">
    <location>
        <begin position="37"/>
        <end position="56"/>
    </location>
</feature>
<organism evidence="2">
    <name type="scientific">Dichomitus squalens</name>
    <dbReference type="NCBI Taxonomy" id="114155"/>
    <lineage>
        <taxon>Eukaryota</taxon>
        <taxon>Fungi</taxon>
        <taxon>Dikarya</taxon>
        <taxon>Basidiomycota</taxon>
        <taxon>Agaricomycotina</taxon>
        <taxon>Agaricomycetes</taxon>
        <taxon>Polyporales</taxon>
        <taxon>Polyporaceae</taxon>
        <taxon>Dichomitus</taxon>
    </lineage>
</organism>
<protein>
    <submittedName>
        <fullName evidence="2">Uncharacterized protein</fullName>
    </submittedName>
</protein>
<feature type="compositionally biased region" description="Basic residues" evidence="1">
    <location>
        <begin position="101"/>
        <end position="116"/>
    </location>
</feature>
<proteinExistence type="predicted"/>
<evidence type="ECO:0000313" key="2">
    <source>
        <dbReference type="EMBL" id="TBU34231.1"/>
    </source>
</evidence>
<dbReference type="Proteomes" id="UP000292957">
    <property type="component" value="Unassembled WGS sequence"/>
</dbReference>
<sequence length="142" mass="15653">MTSLLSHVDDTLAAALLQARGIAPLPDLPATPCSLHQEQDHEDNVVRVPKRQRDETQALAGDDDREDVKPDIVDSSDEGEDALSVLKGQLSQMMERIDKMARKKKRRKMSKAKRVKKEGPIAESSSRLGLVPGETIDLTLSD</sequence>
<feature type="region of interest" description="Disordered" evidence="1">
    <location>
        <begin position="101"/>
        <end position="127"/>
    </location>
</feature>
<gene>
    <name evidence="2" type="ORF">BD311DRAFT_650473</name>
</gene>
<accession>A0A4Q9N578</accession>
<reference evidence="2" key="1">
    <citation type="submission" date="2019-01" db="EMBL/GenBank/DDBJ databases">
        <title>Draft genome sequences of three monokaryotic isolates of the white-rot basidiomycete fungus Dichomitus squalens.</title>
        <authorList>
            <consortium name="DOE Joint Genome Institute"/>
            <person name="Lopez S.C."/>
            <person name="Andreopoulos B."/>
            <person name="Pangilinan J."/>
            <person name="Lipzen A."/>
            <person name="Riley R."/>
            <person name="Ahrendt S."/>
            <person name="Ng V."/>
            <person name="Barry K."/>
            <person name="Daum C."/>
            <person name="Grigoriev I.V."/>
            <person name="Hilden K.S."/>
            <person name="Makela M.R."/>
            <person name="de Vries R.P."/>
        </authorList>
    </citation>
    <scope>NUCLEOTIDE SEQUENCE [LARGE SCALE GENOMIC DNA]</scope>
    <source>
        <strain evidence="2">OM18370.1</strain>
    </source>
</reference>
<dbReference type="AlphaFoldDB" id="A0A4Q9N578"/>
<name>A0A4Q9N578_9APHY</name>
<feature type="region of interest" description="Disordered" evidence="1">
    <location>
        <begin position="31"/>
        <end position="80"/>
    </location>
</feature>